<comment type="caution">
    <text evidence="2">The sequence shown here is derived from an EMBL/GenBank/DDBJ whole genome shotgun (WGS) entry which is preliminary data.</text>
</comment>
<name>A0A9P6XQ50_9FUNG</name>
<accession>A0A9P6XQ50</accession>
<feature type="region of interest" description="Disordered" evidence="1">
    <location>
        <begin position="66"/>
        <end position="91"/>
    </location>
</feature>
<dbReference type="AlphaFoldDB" id="A0A9P6XQ50"/>
<evidence type="ECO:0000313" key="2">
    <source>
        <dbReference type="EMBL" id="KAG1530221.1"/>
    </source>
</evidence>
<dbReference type="Proteomes" id="UP000740926">
    <property type="component" value="Unassembled WGS sequence"/>
</dbReference>
<gene>
    <name evidence="2" type="ORF">G6F50_017464</name>
</gene>
<evidence type="ECO:0000256" key="1">
    <source>
        <dbReference type="SAM" id="MobiDB-lite"/>
    </source>
</evidence>
<keyword evidence="3" id="KW-1185">Reference proteome</keyword>
<sequence>MHFLGTLLPPVKDCLERRLAEIRAKKNADFILEDDTLSKIQTIIENNKMHFIEECKKIFPGLKNQERSQFKPADKKAPKQIETKRKFHGDE</sequence>
<evidence type="ECO:0000313" key="3">
    <source>
        <dbReference type="Proteomes" id="UP000740926"/>
    </source>
</evidence>
<protein>
    <submittedName>
        <fullName evidence="2">Uncharacterized protein</fullName>
    </submittedName>
</protein>
<organism evidence="2 3">
    <name type="scientific">Rhizopus delemar</name>
    <dbReference type="NCBI Taxonomy" id="936053"/>
    <lineage>
        <taxon>Eukaryota</taxon>
        <taxon>Fungi</taxon>
        <taxon>Fungi incertae sedis</taxon>
        <taxon>Mucoromycota</taxon>
        <taxon>Mucoromycotina</taxon>
        <taxon>Mucoromycetes</taxon>
        <taxon>Mucorales</taxon>
        <taxon>Mucorineae</taxon>
        <taxon>Rhizopodaceae</taxon>
        <taxon>Rhizopus</taxon>
    </lineage>
</organism>
<reference evidence="2 3" key="1">
    <citation type="journal article" date="2020" name="Microb. Genom.">
        <title>Genetic diversity of clinical and environmental Mucorales isolates obtained from an investigation of mucormycosis cases among solid organ transplant recipients.</title>
        <authorList>
            <person name="Nguyen M.H."/>
            <person name="Kaul D."/>
            <person name="Muto C."/>
            <person name="Cheng S.J."/>
            <person name="Richter R.A."/>
            <person name="Bruno V.M."/>
            <person name="Liu G."/>
            <person name="Beyhan S."/>
            <person name="Sundermann A.J."/>
            <person name="Mounaud S."/>
            <person name="Pasculle A.W."/>
            <person name="Nierman W.C."/>
            <person name="Driscoll E."/>
            <person name="Cumbie R."/>
            <person name="Clancy C.J."/>
            <person name="Dupont C.L."/>
        </authorList>
    </citation>
    <scope>NUCLEOTIDE SEQUENCE [LARGE SCALE GENOMIC DNA]</scope>
    <source>
        <strain evidence="2 3">GL24</strain>
    </source>
</reference>
<proteinExistence type="predicted"/>
<dbReference type="EMBL" id="JAANIU010012931">
    <property type="protein sequence ID" value="KAG1530221.1"/>
    <property type="molecule type" value="Genomic_DNA"/>
</dbReference>